<sequence length="244" mass="26598">MRQGCTEDCKYFLEGTCFQGDRCTFKHDNYRGFPGSDERHPYYRTRPCVYYQMGICAKGDMCTYIHGPATLGVTSPRVCKFFVGPGTCRYGNKCPWLHVGSPTVARQPSATTSSDSTYGTGSQAGQPSPCTTDSLDDGQAHSLGEDADAEIQPVTTASPSDLPLGFSAVHETVSNDHLKARLNLRESIRALGRNRSEPKQYDDDDGDEVVYTGVGALTSPVATRSDYMFPRSLSLSLSSRLGPH</sequence>
<proteinExistence type="predicted"/>
<evidence type="ECO:0000313" key="7">
    <source>
        <dbReference type="EMBL" id="KAF9510096.1"/>
    </source>
</evidence>
<feature type="zinc finger region" description="C3H1-type" evidence="4">
    <location>
        <begin position="3"/>
        <end position="30"/>
    </location>
</feature>
<feature type="domain" description="C3H1-type" evidence="6">
    <location>
        <begin position="3"/>
        <end position="30"/>
    </location>
</feature>
<dbReference type="InterPro" id="IPR036855">
    <property type="entry name" value="Znf_CCCH_sf"/>
</dbReference>
<keyword evidence="8" id="KW-1185">Reference proteome</keyword>
<accession>A0A9P6DPJ8</accession>
<evidence type="ECO:0000259" key="6">
    <source>
        <dbReference type="PROSITE" id="PS50103"/>
    </source>
</evidence>
<dbReference type="OrthoDB" id="411372at2759"/>
<evidence type="ECO:0000256" key="5">
    <source>
        <dbReference type="SAM" id="MobiDB-lite"/>
    </source>
</evidence>
<dbReference type="GO" id="GO:0008270">
    <property type="term" value="F:zinc ion binding"/>
    <property type="evidence" value="ECO:0007669"/>
    <property type="project" value="UniProtKB-KW"/>
</dbReference>
<feature type="zinc finger region" description="C3H1-type" evidence="4">
    <location>
        <begin position="74"/>
        <end position="101"/>
    </location>
</feature>
<dbReference type="Pfam" id="PF00642">
    <property type="entry name" value="zf-CCCH"/>
    <property type="match status" value="2"/>
</dbReference>
<reference evidence="7" key="1">
    <citation type="journal article" date="2020" name="Nat. Commun.">
        <title>Large-scale genome sequencing of mycorrhizal fungi provides insights into the early evolution of symbiotic traits.</title>
        <authorList>
            <person name="Miyauchi S."/>
            <person name="Kiss E."/>
            <person name="Kuo A."/>
            <person name="Drula E."/>
            <person name="Kohler A."/>
            <person name="Sanchez-Garcia M."/>
            <person name="Morin E."/>
            <person name="Andreopoulos B."/>
            <person name="Barry K.W."/>
            <person name="Bonito G."/>
            <person name="Buee M."/>
            <person name="Carver A."/>
            <person name="Chen C."/>
            <person name="Cichocki N."/>
            <person name="Clum A."/>
            <person name="Culley D."/>
            <person name="Crous P.W."/>
            <person name="Fauchery L."/>
            <person name="Girlanda M."/>
            <person name="Hayes R.D."/>
            <person name="Keri Z."/>
            <person name="LaButti K."/>
            <person name="Lipzen A."/>
            <person name="Lombard V."/>
            <person name="Magnuson J."/>
            <person name="Maillard F."/>
            <person name="Murat C."/>
            <person name="Nolan M."/>
            <person name="Ohm R.A."/>
            <person name="Pangilinan J."/>
            <person name="Pereira M.F."/>
            <person name="Perotto S."/>
            <person name="Peter M."/>
            <person name="Pfister S."/>
            <person name="Riley R."/>
            <person name="Sitrit Y."/>
            <person name="Stielow J.B."/>
            <person name="Szollosi G."/>
            <person name="Zifcakova L."/>
            <person name="Stursova M."/>
            <person name="Spatafora J.W."/>
            <person name="Tedersoo L."/>
            <person name="Vaario L.M."/>
            <person name="Yamada A."/>
            <person name="Yan M."/>
            <person name="Wang P."/>
            <person name="Xu J."/>
            <person name="Bruns T."/>
            <person name="Baldrian P."/>
            <person name="Vilgalys R."/>
            <person name="Dunand C."/>
            <person name="Henrissat B."/>
            <person name="Grigoriev I.V."/>
            <person name="Hibbett D."/>
            <person name="Nagy L.G."/>
            <person name="Martin F.M."/>
        </authorList>
    </citation>
    <scope>NUCLEOTIDE SEQUENCE</scope>
    <source>
        <strain evidence="7">UP504</strain>
    </source>
</reference>
<organism evidence="7 8">
    <name type="scientific">Hydnum rufescens UP504</name>
    <dbReference type="NCBI Taxonomy" id="1448309"/>
    <lineage>
        <taxon>Eukaryota</taxon>
        <taxon>Fungi</taxon>
        <taxon>Dikarya</taxon>
        <taxon>Basidiomycota</taxon>
        <taxon>Agaricomycotina</taxon>
        <taxon>Agaricomycetes</taxon>
        <taxon>Cantharellales</taxon>
        <taxon>Hydnaceae</taxon>
        <taxon>Hydnum</taxon>
    </lineage>
</organism>
<feature type="compositionally biased region" description="Polar residues" evidence="5">
    <location>
        <begin position="123"/>
        <end position="133"/>
    </location>
</feature>
<dbReference type="EMBL" id="MU129023">
    <property type="protein sequence ID" value="KAF9510096.1"/>
    <property type="molecule type" value="Genomic_DNA"/>
</dbReference>
<keyword evidence="2 4" id="KW-0863">Zinc-finger</keyword>
<dbReference type="Pfam" id="PF14608">
    <property type="entry name" value="zf-CCCH_2"/>
    <property type="match status" value="1"/>
</dbReference>
<protein>
    <recommendedName>
        <fullName evidence="6">C3H1-type domain-containing protein</fullName>
    </recommendedName>
</protein>
<dbReference type="GO" id="GO:0061630">
    <property type="term" value="F:ubiquitin protein ligase activity"/>
    <property type="evidence" value="ECO:0007669"/>
    <property type="project" value="InterPro"/>
</dbReference>
<feature type="domain" description="C3H1-type" evidence="6">
    <location>
        <begin position="74"/>
        <end position="101"/>
    </location>
</feature>
<feature type="compositionally biased region" description="Low complexity" evidence="5">
    <location>
        <begin position="109"/>
        <end position="121"/>
    </location>
</feature>
<keyword evidence="1 4" id="KW-0479">Metal-binding</keyword>
<evidence type="ECO:0000256" key="2">
    <source>
        <dbReference type="ARBA" id="ARBA00022771"/>
    </source>
</evidence>
<dbReference type="PANTHER" id="PTHR11224:SF10">
    <property type="entry name" value="IP09428P-RELATED"/>
    <property type="match status" value="1"/>
</dbReference>
<dbReference type="Gene3D" id="4.10.1000.10">
    <property type="entry name" value="Zinc finger, CCCH-type"/>
    <property type="match status" value="1"/>
</dbReference>
<dbReference type="SUPFAM" id="SSF90229">
    <property type="entry name" value="CCCH zinc finger"/>
    <property type="match status" value="3"/>
</dbReference>
<gene>
    <name evidence="7" type="ORF">BS47DRAFT_99468</name>
</gene>
<dbReference type="InterPro" id="IPR000571">
    <property type="entry name" value="Znf_CCCH"/>
</dbReference>
<evidence type="ECO:0000256" key="3">
    <source>
        <dbReference type="ARBA" id="ARBA00022833"/>
    </source>
</evidence>
<dbReference type="InterPro" id="IPR045072">
    <property type="entry name" value="MKRN-like"/>
</dbReference>
<evidence type="ECO:0000256" key="4">
    <source>
        <dbReference type="PROSITE-ProRule" id="PRU00723"/>
    </source>
</evidence>
<feature type="region of interest" description="Disordered" evidence="5">
    <location>
        <begin position="105"/>
        <end position="159"/>
    </location>
</feature>
<feature type="zinc finger region" description="C3H1-type" evidence="4">
    <location>
        <begin position="42"/>
        <end position="69"/>
    </location>
</feature>
<dbReference type="AlphaFoldDB" id="A0A9P6DPJ8"/>
<dbReference type="PANTHER" id="PTHR11224">
    <property type="entry name" value="MAKORIN-RELATED"/>
    <property type="match status" value="1"/>
</dbReference>
<name>A0A9P6DPJ8_9AGAM</name>
<feature type="domain" description="C3H1-type" evidence="6">
    <location>
        <begin position="42"/>
        <end position="69"/>
    </location>
</feature>
<keyword evidence="3 4" id="KW-0862">Zinc</keyword>
<dbReference type="GO" id="GO:0000209">
    <property type="term" value="P:protein polyubiquitination"/>
    <property type="evidence" value="ECO:0007669"/>
    <property type="project" value="InterPro"/>
</dbReference>
<dbReference type="SMART" id="SM00356">
    <property type="entry name" value="ZnF_C3H1"/>
    <property type="match status" value="3"/>
</dbReference>
<dbReference type="Proteomes" id="UP000886523">
    <property type="component" value="Unassembled WGS sequence"/>
</dbReference>
<comment type="caution">
    <text evidence="7">The sequence shown here is derived from an EMBL/GenBank/DDBJ whole genome shotgun (WGS) entry which is preliminary data.</text>
</comment>
<evidence type="ECO:0000256" key="1">
    <source>
        <dbReference type="ARBA" id="ARBA00022723"/>
    </source>
</evidence>
<evidence type="ECO:0000313" key="8">
    <source>
        <dbReference type="Proteomes" id="UP000886523"/>
    </source>
</evidence>
<dbReference type="PROSITE" id="PS50103">
    <property type="entry name" value="ZF_C3H1"/>
    <property type="match status" value="3"/>
</dbReference>